<proteinExistence type="predicted"/>
<dbReference type="CDD" id="cd01610">
    <property type="entry name" value="PAP2_like"/>
    <property type="match status" value="1"/>
</dbReference>
<name>A0A250V373_STROL</name>
<dbReference type="AlphaFoldDB" id="A0A250V373"/>
<dbReference type="InterPro" id="IPR000326">
    <property type="entry name" value="PAP2/HPO"/>
</dbReference>
<evidence type="ECO:0000256" key="3">
    <source>
        <dbReference type="ARBA" id="ARBA00022692"/>
    </source>
</evidence>
<evidence type="ECO:0000313" key="8">
    <source>
        <dbReference type="EMBL" id="GAX48653.1"/>
    </source>
</evidence>
<dbReference type="GO" id="GO:0016787">
    <property type="term" value="F:hydrolase activity"/>
    <property type="evidence" value="ECO:0007669"/>
    <property type="project" value="UniProtKB-KW"/>
</dbReference>
<organism evidence="8 9">
    <name type="scientific">Streptomyces olivochromogenes</name>
    <dbReference type="NCBI Taxonomy" id="1963"/>
    <lineage>
        <taxon>Bacteria</taxon>
        <taxon>Bacillati</taxon>
        <taxon>Actinomycetota</taxon>
        <taxon>Actinomycetes</taxon>
        <taxon>Kitasatosporales</taxon>
        <taxon>Streptomycetaceae</taxon>
        <taxon>Streptomyces</taxon>
    </lineage>
</organism>
<dbReference type="Proteomes" id="UP000217446">
    <property type="component" value="Unassembled WGS sequence"/>
</dbReference>
<dbReference type="PANTHER" id="PTHR14969:SF62">
    <property type="entry name" value="DECAPRENYLPHOSPHORYL-5-PHOSPHORIBOSE PHOSPHATASE RV3807C-RELATED"/>
    <property type="match status" value="1"/>
</dbReference>
<keyword evidence="9" id="KW-1185">Reference proteome</keyword>
<dbReference type="SUPFAM" id="SSF48317">
    <property type="entry name" value="Acid phosphatase/Vanadium-dependent haloperoxidase"/>
    <property type="match status" value="1"/>
</dbReference>
<keyword evidence="3" id="KW-0812">Transmembrane</keyword>
<dbReference type="SMART" id="SM00014">
    <property type="entry name" value="acidPPc"/>
    <property type="match status" value="1"/>
</dbReference>
<protein>
    <submittedName>
        <fullName evidence="8">Phosphoesterase</fullName>
    </submittedName>
</protein>
<keyword evidence="4" id="KW-0378">Hydrolase</keyword>
<dbReference type="InterPro" id="IPR036938">
    <property type="entry name" value="PAP2/HPO_sf"/>
</dbReference>
<feature type="domain" description="Phosphatidic acid phosphatase type 2/haloperoxidase" evidence="7">
    <location>
        <begin position="101"/>
        <end position="209"/>
    </location>
</feature>
<evidence type="ECO:0000256" key="6">
    <source>
        <dbReference type="ARBA" id="ARBA00023136"/>
    </source>
</evidence>
<sequence>MGRVGAAGARKRRFGGYGEVMTVTPDIDLTTRPSTHHTTLRNRFLTADSRLFEAIASRHWPGCDPLLPKLSRSANHGLLWFATAAALTATRTPHARRAAATGLAALTLASATINTVGKRSVRRPRPPLAPVPLARQLKRQPITTSFPSGHSASAAAFATGVALESHGWGAAVVPLATAVALSRVYTGAHFPSDVLAGAALGTAAAYAVRGLLARHRRP</sequence>
<reference evidence="9" key="1">
    <citation type="submission" date="2017-05" db="EMBL/GenBank/DDBJ databases">
        <title>Streptomyces olivochromogenes NBRC 3561 whole genome shotgun sequence.</title>
        <authorList>
            <person name="Dohra H."/>
            <person name="Kodani S."/>
        </authorList>
    </citation>
    <scope>NUCLEOTIDE SEQUENCE [LARGE SCALE GENOMIC DNA]</scope>
    <source>
        <strain evidence="9">NBRC 3561</strain>
    </source>
</reference>
<accession>A0A250V373</accession>
<dbReference type="EMBL" id="BDQI01000001">
    <property type="protein sequence ID" value="GAX48653.1"/>
    <property type="molecule type" value="Genomic_DNA"/>
</dbReference>
<evidence type="ECO:0000256" key="5">
    <source>
        <dbReference type="ARBA" id="ARBA00022989"/>
    </source>
</evidence>
<comment type="caution">
    <text evidence="8">The sequence shown here is derived from an EMBL/GenBank/DDBJ whole genome shotgun (WGS) entry which is preliminary data.</text>
</comment>
<gene>
    <name evidence="8" type="ORF">SO3561_00133</name>
</gene>
<keyword evidence="2" id="KW-1003">Cell membrane</keyword>
<dbReference type="Gene3D" id="1.20.144.10">
    <property type="entry name" value="Phosphatidic acid phosphatase type 2/haloperoxidase"/>
    <property type="match status" value="1"/>
</dbReference>
<keyword evidence="6" id="KW-0472">Membrane</keyword>
<evidence type="ECO:0000259" key="7">
    <source>
        <dbReference type="SMART" id="SM00014"/>
    </source>
</evidence>
<evidence type="ECO:0000256" key="1">
    <source>
        <dbReference type="ARBA" id="ARBA00004651"/>
    </source>
</evidence>
<comment type="subcellular location">
    <subcellularLocation>
        <location evidence="1">Cell membrane</location>
        <topology evidence="1">Multi-pass membrane protein</topology>
    </subcellularLocation>
</comment>
<evidence type="ECO:0000313" key="9">
    <source>
        <dbReference type="Proteomes" id="UP000217446"/>
    </source>
</evidence>
<keyword evidence="5" id="KW-1133">Transmembrane helix</keyword>
<dbReference type="Pfam" id="PF01569">
    <property type="entry name" value="PAP2"/>
    <property type="match status" value="1"/>
</dbReference>
<evidence type="ECO:0000256" key="4">
    <source>
        <dbReference type="ARBA" id="ARBA00022801"/>
    </source>
</evidence>
<dbReference type="GO" id="GO:0005886">
    <property type="term" value="C:plasma membrane"/>
    <property type="evidence" value="ECO:0007669"/>
    <property type="project" value="UniProtKB-SubCell"/>
</dbReference>
<dbReference type="PANTHER" id="PTHR14969">
    <property type="entry name" value="SPHINGOSINE-1-PHOSPHATE PHOSPHOHYDROLASE"/>
    <property type="match status" value="1"/>
</dbReference>
<evidence type="ECO:0000256" key="2">
    <source>
        <dbReference type="ARBA" id="ARBA00022475"/>
    </source>
</evidence>